<comment type="caution">
    <text evidence="1">The sequence shown here is derived from an EMBL/GenBank/DDBJ whole genome shotgun (WGS) entry which is preliminary data.</text>
</comment>
<keyword evidence="2" id="KW-1185">Reference proteome</keyword>
<accession>A0A812DUW8</accession>
<proteinExistence type="predicted"/>
<sequence length="157" mass="16913">MPCEEFLVVRLPSLSSSSYALGQTAFPLCPVLHMPYCLPLSVQFFICPVRGVGLPSPLCPVLHMPYCLPLSVQFFICPVRNSSGQIAFPSLSSSSSDAFPLSSSSYALGQTAFPLSVQFFICPVRNSSGQTAFPSLSSSSIRLPSPCPVLHMPCEEF</sequence>
<protein>
    <submittedName>
        <fullName evidence="1">Uncharacterized protein</fullName>
    </submittedName>
</protein>
<dbReference type="AlphaFoldDB" id="A0A812DUW8"/>
<evidence type="ECO:0000313" key="1">
    <source>
        <dbReference type="EMBL" id="CAE1308406.1"/>
    </source>
</evidence>
<reference evidence="1" key="1">
    <citation type="submission" date="2021-01" db="EMBL/GenBank/DDBJ databases">
        <authorList>
            <person name="Li R."/>
            <person name="Bekaert M."/>
        </authorList>
    </citation>
    <scope>NUCLEOTIDE SEQUENCE</scope>
    <source>
        <strain evidence="1">Farmed</strain>
    </source>
</reference>
<dbReference type="EMBL" id="CAHIKZ030004187">
    <property type="protein sequence ID" value="CAE1308406.1"/>
    <property type="molecule type" value="Genomic_DNA"/>
</dbReference>
<gene>
    <name evidence="1" type="ORF">SPHA_60298</name>
</gene>
<dbReference type="Proteomes" id="UP000597762">
    <property type="component" value="Unassembled WGS sequence"/>
</dbReference>
<name>A0A812DUW8_ACAPH</name>
<evidence type="ECO:0000313" key="2">
    <source>
        <dbReference type="Proteomes" id="UP000597762"/>
    </source>
</evidence>
<organism evidence="1 2">
    <name type="scientific">Acanthosepion pharaonis</name>
    <name type="common">Pharaoh cuttlefish</name>
    <name type="synonym">Sepia pharaonis</name>
    <dbReference type="NCBI Taxonomy" id="158019"/>
    <lineage>
        <taxon>Eukaryota</taxon>
        <taxon>Metazoa</taxon>
        <taxon>Spiralia</taxon>
        <taxon>Lophotrochozoa</taxon>
        <taxon>Mollusca</taxon>
        <taxon>Cephalopoda</taxon>
        <taxon>Coleoidea</taxon>
        <taxon>Decapodiformes</taxon>
        <taxon>Sepiida</taxon>
        <taxon>Sepiina</taxon>
        <taxon>Sepiidae</taxon>
        <taxon>Acanthosepion</taxon>
    </lineage>
</organism>